<dbReference type="GO" id="GO:0005975">
    <property type="term" value="P:carbohydrate metabolic process"/>
    <property type="evidence" value="ECO:0007669"/>
    <property type="project" value="InterPro"/>
</dbReference>
<dbReference type="AlphaFoldDB" id="A0A1M5BNE8"/>
<feature type="chain" id="PRO_5012544756" description="chitinase" evidence="4">
    <location>
        <begin position="20"/>
        <end position="359"/>
    </location>
</feature>
<evidence type="ECO:0000259" key="5">
    <source>
        <dbReference type="PROSITE" id="PS51910"/>
    </source>
</evidence>
<gene>
    <name evidence="6" type="ORF">SAMN05444008_10812</name>
</gene>
<reference evidence="6 7" key="1">
    <citation type="submission" date="2016-11" db="EMBL/GenBank/DDBJ databases">
        <authorList>
            <person name="Jaros S."/>
            <person name="Januszkiewicz K."/>
            <person name="Wedrychowicz H."/>
        </authorList>
    </citation>
    <scope>NUCLEOTIDE SEQUENCE [LARGE SCALE GENOMIC DNA]</scope>
    <source>
        <strain evidence="6 7">DSM 26897</strain>
    </source>
</reference>
<proteinExistence type="predicted"/>
<organism evidence="6 7">
    <name type="scientific">Cnuella takakiae</name>
    <dbReference type="NCBI Taxonomy" id="1302690"/>
    <lineage>
        <taxon>Bacteria</taxon>
        <taxon>Pseudomonadati</taxon>
        <taxon>Bacteroidota</taxon>
        <taxon>Chitinophagia</taxon>
        <taxon>Chitinophagales</taxon>
        <taxon>Chitinophagaceae</taxon>
        <taxon>Cnuella</taxon>
    </lineage>
</organism>
<evidence type="ECO:0000256" key="1">
    <source>
        <dbReference type="ARBA" id="ARBA00000822"/>
    </source>
</evidence>
<dbReference type="SUPFAM" id="SSF54556">
    <property type="entry name" value="Chitinase insertion domain"/>
    <property type="match status" value="1"/>
</dbReference>
<dbReference type="Gene3D" id="3.10.50.10">
    <property type="match status" value="1"/>
</dbReference>
<protein>
    <recommendedName>
        <fullName evidence="2">chitinase</fullName>
        <ecNumber evidence="2">3.2.1.14</ecNumber>
    </recommendedName>
</protein>
<dbReference type="RefSeq" id="WP_073043201.1">
    <property type="nucleotide sequence ID" value="NZ_FQUO01000008.1"/>
</dbReference>
<dbReference type="InterPro" id="IPR029070">
    <property type="entry name" value="Chitinase_insertion_sf"/>
</dbReference>
<dbReference type="InterPro" id="IPR050314">
    <property type="entry name" value="Glycosyl_Hydrlase_18"/>
</dbReference>
<dbReference type="Pfam" id="PF00704">
    <property type="entry name" value="Glyco_hydro_18"/>
    <property type="match status" value="1"/>
</dbReference>
<dbReference type="STRING" id="1302690.BUE76_17335"/>
<comment type="catalytic activity">
    <reaction evidence="1">
        <text>Random endo-hydrolysis of N-acetyl-beta-D-glucosaminide (1-&gt;4)-beta-linkages in chitin and chitodextrins.</text>
        <dbReference type="EC" id="3.2.1.14"/>
    </reaction>
</comment>
<dbReference type="SUPFAM" id="SSF51445">
    <property type="entry name" value="(Trans)glycosidases"/>
    <property type="match status" value="1"/>
</dbReference>
<dbReference type="InterPro" id="IPR001223">
    <property type="entry name" value="Glyco_hydro18_cat"/>
</dbReference>
<evidence type="ECO:0000313" key="6">
    <source>
        <dbReference type="EMBL" id="SHF43905.1"/>
    </source>
</evidence>
<dbReference type="PANTHER" id="PTHR11177:SF317">
    <property type="entry name" value="CHITINASE 12-RELATED"/>
    <property type="match status" value="1"/>
</dbReference>
<dbReference type="GO" id="GO:0008843">
    <property type="term" value="F:endochitinase activity"/>
    <property type="evidence" value="ECO:0007669"/>
    <property type="project" value="UniProtKB-EC"/>
</dbReference>
<feature type="signal peptide" evidence="4">
    <location>
        <begin position="1"/>
        <end position="19"/>
    </location>
</feature>
<keyword evidence="3" id="KW-0146">Chitin degradation</keyword>
<evidence type="ECO:0000256" key="4">
    <source>
        <dbReference type="SAM" id="SignalP"/>
    </source>
</evidence>
<accession>A0A1M5BNE8</accession>
<evidence type="ECO:0000313" key="7">
    <source>
        <dbReference type="Proteomes" id="UP000184368"/>
    </source>
</evidence>
<evidence type="ECO:0000256" key="3">
    <source>
        <dbReference type="ARBA" id="ARBA00023024"/>
    </source>
</evidence>
<keyword evidence="3" id="KW-0119">Carbohydrate metabolism</keyword>
<dbReference type="OrthoDB" id="9775889at2"/>
<keyword evidence="4" id="KW-0732">Signal</keyword>
<dbReference type="CDD" id="cd06548">
    <property type="entry name" value="GH18_chitinase"/>
    <property type="match status" value="1"/>
</dbReference>
<keyword evidence="7" id="KW-1185">Reference proteome</keyword>
<dbReference type="EC" id="3.2.1.14" evidence="2"/>
<dbReference type="SMART" id="SM00636">
    <property type="entry name" value="Glyco_18"/>
    <property type="match status" value="1"/>
</dbReference>
<feature type="domain" description="GH18" evidence="5">
    <location>
        <begin position="27"/>
        <end position="359"/>
    </location>
</feature>
<keyword evidence="3" id="KW-0624">Polysaccharide degradation</keyword>
<dbReference type="InterPro" id="IPR017853">
    <property type="entry name" value="GH"/>
</dbReference>
<name>A0A1M5BNE8_9BACT</name>
<dbReference type="PROSITE" id="PS51910">
    <property type="entry name" value="GH18_2"/>
    <property type="match status" value="1"/>
</dbReference>
<dbReference type="InterPro" id="IPR011583">
    <property type="entry name" value="Chitinase_II/V-like_cat"/>
</dbReference>
<evidence type="ECO:0000256" key="2">
    <source>
        <dbReference type="ARBA" id="ARBA00012729"/>
    </source>
</evidence>
<dbReference type="GO" id="GO:0008061">
    <property type="term" value="F:chitin binding"/>
    <property type="evidence" value="ECO:0007669"/>
    <property type="project" value="InterPro"/>
</dbReference>
<dbReference type="GO" id="GO:0006032">
    <property type="term" value="P:chitin catabolic process"/>
    <property type="evidence" value="ECO:0007669"/>
    <property type="project" value="UniProtKB-KW"/>
</dbReference>
<dbReference type="Gene3D" id="3.20.20.80">
    <property type="entry name" value="Glycosidases"/>
    <property type="match status" value="1"/>
</dbReference>
<dbReference type="EMBL" id="FQUO01000008">
    <property type="protein sequence ID" value="SHF43905.1"/>
    <property type="molecule type" value="Genomic_DNA"/>
</dbReference>
<dbReference type="PANTHER" id="PTHR11177">
    <property type="entry name" value="CHITINASE"/>
    <property type="match status" value="1"/>
</dbReference>
<dbReference type="Proteomes" id="UP000184368">
    <property type="component" value="Unassembled WGS sequence"/>
</dbReference>
<sequence>MRSISLLFSLLLFTLQGMAQQASKVRPFVISYYSGTAERLDSFDVRQMTHLIYCFGHVQGNRFHLSSRKDTLLIQKMVSLKKKNTQLKVLLSLGGWGGCAPCSDVFGTDAGRKAFARSVKEMNSYLKTDGIDLDWEYPAIEGYPGHTFKPEDRNNFTELVKDLRRELGANATITFAAGGFQKFLDESVDWQAVMPLVSFVNMMTYDLVSGFSTVTGHHTPLYSTTENKESADHAIQYLLGKGVPASKIVLGAAFYARVWENVADVNNGLYQSGKFKAFVPYRTFGKELAGYTTYWDSTAKAPYAYNRDQKLYATFDDKRSIALKTRYVQEHNLGGIMYWELGLDEYRNGLLQTINENLK</sequence>